<protein>
    <submittedName>
        <fullName evidence="2">Uncharacterized protein</fullName>
    </submittedName>
</protein>
<keyword evidence="3" id="KW-1185">Reference proteome</keyword>
<evidence type="ECO:0000256" key="1">
    <source>
        <dbReference type="SAM" id="MobiDB-lite"/>
    </source>
</evidence>
<reference evidence="3" key="1">
    <citation type="journal article" date="2019" name="Int. J. Syst. Evol. Microbiol.">
        <title>The Global Catalogue of Microorganisms (GCM) 10K type strain sequencing project: providing services to taxonomists for standard genome sequencing and annotation.</title>
        <authorList>
            <consortium name="The Broad Institute Genomics Platform"/>
            <consortium name="The Broad Institute Genome Sequencing Center for Infectious Disease"/>
            <person name="Wu L."/>
            <person name="Ma J."/>
        </authorList>
    </citation>
    <scope>NUCLEOTIDE SEQUENCE [LARGE SCALE GENOMIC DNA]</scope>
    <source>
        <strain evidence="3">JCM 3106</strain>
    </source>
</reference>
<proteinExistence type="predicted"/>
<gene>
    <name evidence="2" type="ORF">GCM10017559_73240</name>
</gene>
<evidence type="ECO:0000313" key="2">
    <source>
        <dbReference type="EMBL" id="GAA3035040.1"/>
    </source>
</evidence>
<dbReference type="EMBL" id="BAAAWD010000022">
    <property type="protein sequence ID" value="GAA3035040.1"/>
    <property type="molecule type" value="Genomic_DNA"/>
</dbReference>
<feature type="region of interest" description="Disordered" evidence="1">
    <location>
        <begin position="31"/>
        <end position="70"/>
    </location>
</feature>
<name>A0ABP6L7D5_9ACTN</name>
<evidence type="ECO:0000313" key="3">
    <source>
        <dbReference type="Proteomes" id="UP001499930"/>
    </source>
</evidence>
<dbReference type="Proteomes" id="UP001499930">
    <property type="component" value="Unassembled WGS sequence"/>
</dbReference>
<comment type="caution">
    <text evidence="2">The sequence shown here is derived from an EMBL/GenBank/DDBJ whole genome shotgun (WGS) entry which is preliminary data.</text>
</comment>
<accession>A0ABP6L7D5</accession>
<sequence length="70" mass="6959">MNHSLVIGVKCPSAPSVPLVSLIDCPLPPGSADLPGPSSILPGPTDRIPPADQAGKVTGGPVRDLRAGTP</sequence>
<organism evidence="2 3">
    <name type="scientific">Streptosporangium longisporum</name>
    <dbReference type="NCBI Taxonomy" id="46187"/>
    <lineage>
        <taxon>Bacteria</taxon>
        <taxon>Bacillati</taxon>
        <taxon>Actinomycetota</taxon>
        <taxon>Actinomycetes</taxon>
        <taxon>Streptosporangiales</taxon>
        <taxon>Streptosporangiaceae</taxon>
        <taxon>Streptosporangium</taxon>
    </lineage>
</organism>